<feature type="region of interest" description="Disordered" evidence="9">
    <location>
        <begin position="443"/>
        <end position="499"/>
    </location>
</feature>
<evidence type="ECO:0000256" key="5">
    <source>
        <dbReference type="ARBA" id="ARBA00022946"/>
    </source>
</evidence>
<dbReference type="GO" id="GO:0015095">
    <property type="term" value="F:magnesium ion transmembrane transporter activity"/>
    <property type="evidence" value="ECO:0007669"/>
    <property type="project" value="TreeGrafter"/>
</dbReference>
<accession>A0A0G4GH95</accession>
<evidence type="ECO:0000313" key="11">
    <source>
        <dbReference type="EMBL" id="CEM29111.1"/>
    </source>
</evidence>
<keyword evidence="2" id="KW-0813">Transport</keyword>
<evidence type="ECO:0000256" key="2">
    <source>
        <dbReference type="ARBA" id="ARBA00022448"/>
    </source>
</evidence>
<dbReference type="PANTHER" id="PTHR13890">
    <property type="entry name" value="RNA SPLICING PROTEIN MRS2, MITOCHONDRIAL"/>
    <property type="match status" value="1"/>
</dbReference>
<feature type="region of interest" description="Disordered" evidence="9">
    <location>
        <begin position="1"/>
        <end position="43"/>
    </location>
</feature>
<evidence type="ECO:0000256" key="6">
    <source>
        <dbReference type="ARBA" id="ARBA00022989"/>
    </source>
</evidence>
<dbReference type="Gene3D" id="2.40.128.330">
    <property type="match status" value="1"/>
</dbReference>
<keyword evidence="7" id="KW-0406">Ion transport</keyword>
<feature type="compositionally biased region" description="Basic and acidic residues" evidence="9">
    <location>
        <begin position="845"/>
        <end position="865"/>
    </location>
</feature>
<feature type="region of interest" description="Disordered" evidence="9">
    <location>
        <begin position="649"/>
        <end position="722"/>
    </location>
</feature>
<feature type="compositionally biased region" description="Gly residues" evidence="9">
    <location>
        <begin position="484"/>
        <end position="493"/>
    </location>
</feature>
<proteinExistence type="predicted"/>
<dbReference type="InterPro" id="IPR039204">
    <property type="entry name" value="MRS2-like"/>
</dbReference>
<feature type="compositionally biased region" description="Basic and acidic residues" evidence="9">
    <location>
        <begin position="538"/>
        <end position="561"/>
    </location>
</feature>
<evidence type="ECO:0000256" key="4">
    <source>
        <dbReference type="ARBA" id="ARBA00022842"/>
    </source>
</evidence>
<feature type="region of interest" description="Disordered" evidence="9">
    <location>
        <begin position="785"/>
        <end position="896"/>
    </location>
</feature>
<keyword evidence="3 10" id="KW-0812">Transmembrane</keyword>
<comment type="subcellular location">
    <subcellularLocation>
        <location evidence="1">Membrane</location>
        <topology evidence="1">Multi-pass membrane protein</topology>
    </subcellularLocation>
</comment>
<feature type="compositionally biased region" description="Gly residues" evidence="9">
    <location>
        <begin position="188"/>
        <end position="198"/>
    </location>
</feature>
<evidence type="ECO:0000256" key="8">
    <source>
        <dbReference type="ARBA" id="ARBA00023136"/>
    </source>
</evidence>
<dbReference type="PANTHER" id="PTHR13890:SF0">
    <property type="entry name" value="MAGNESIUM TRANSPORTER MRS2 HOMOLOG, MITOCHONDRIAL"/>
    <property type="match status" value="1"/>
</dbReference>
<dbReference type="Gene3D" id="1.20.58.340">
    <property type="entry name" value="Magnesium transport protein CorA, transmembrane region"/>
    <property type="match status" value="1"/>
</dbReference>
<protein>
    <recommendedName>
        <fullName evidence="12">Magnesium transporter</fullName>
    </recommendedName>
</protein>
<sequence length="1106" mass="118556">MASPEGAGSVGLRSRVTVSKVQHQHISRGREREKTGATQMTGATTRASIARAVRRETVRQEKVAVVIVEGGRSREERFGALELFARLQLNIQRTNGSADNSSFAEDDRSQASADIYRDLRDLLSGFSLKQPSIEVRRGCLLLNMPPFRCAVLADKVFLLPPLWDPLLVACLEAYTSSSDSLAQTVPGNGNGNTGGRGSGVFSRDSGREGAAGRESASLSNTDSPLGMGDAATSRSFFPKFAEFSRGGDTRAPLSATARRPGLSTSLSHRRPLLSASSSLVVQPSGSSQSRKKPKRKNDASQALVAAKMTELEEKFLDRQKPFNSPERPSAASLLHAAVGTPHRQMQQQQNLERAEEEERDVGQEGHSAAVPSWGGPSRPFSALQIHRGLPHRMSEGTGSSGGVAAAASAGLDSVAEEGEGDENLTGDVKIRSECIEELREEYQHGAEGGKENGSGSSSAPLLSLPSRRRLSPPDRDRGGDRPGNTGGWWGGWDWGRSKERSSQGRVGFVRLSTEEEEFEEGAGLDVEGGEGASSSHRGGREVQRGRGEGRRDGGLQREGSRVSEAAVENNGGYSSEDNGHLLPALAVAFCSLVERMEKVSASAVASDGRTAFGIRCVDALLCECFRAFFSVFVPLQQRGDVLMNQLSERTSGSGKGGGVQKKKKTGRWACGCAKQSRRKRRISNTTAGIGMAGEDHDGEEGGGEDSEDDTEEESEEAEESLSEFHKYRCQLRALQARVKKTHGAIKETLQDDRALAWLDLSADHDTDNANLHIGSAAMVHSPEISARGEGLEPRSCAESPLRTDGRAQTEPRAQADPLRQTPIRTGAQAAETLGNVMSLNLEVPGQEREKEKEKDGSLREDRGRDLSGAGGGGQGTLPMASRGHRRSTSQSSMTPIPIQVSASRALGGSPHSRLRSPASHVRFLHGGRGSHDYGNHHGGPRRLLHSSTALVDERGYAGAHVPASQAWRRAPTAAPSVGAVSLATFRLARFVPEEAELVLEDYARELEQILQELDFLDHELDNGVQLMTLRLAVVRNDVMKVDLGLTVIATTAALSSVVASVLGMNLKNGYEDSMTAFLYAGSFCMAPVVLSVCAVALLLRSHLRLA</sequence>
<dbReference type="GO" id="GO:0005743">
    <property type="term" value="C:mitochondrial inner membrane"/>
    <property type="evidence" value="ECO:0007669"/>
    <property type="project" value="TreeGrafter"/>
</dbReference>
<dbReference type="EMBL" id="CDMZ01001214">
    <property type="protein sequence ID" value="CEM29111.1"/>
    <property type="molecule type" value="Genomic_DNA"/>
</dbReference>
<evidence type="ECO:0000256" key="3">
    <source>
        <dbReference type="ARBA" id="ARBA00022692"/>
    </source>
</evidence>
<feature type="transmembrane region" description="Helical" evidence="10">
    <location>
        <begin position="1043"/>
        <end position="1064"/>
    </location>
</feature>
<dbReference type="AlphaFoldDB" id="A0A0G4GH95"/>
<feature type="compositionally biased region" description="Low complexity" evidence="9">
    <location>
        <begin position="453"/>
        <end position="465"/>
    </location>
</feature>
<name>A0A0G4GH95_9ALVE</name>
<keyword evidence="6 10" id="KW-1133">Transmembrane helix</keyword>
<reference evidence="11" key="1">
    <citation type="submission" date="2014-11" db="EMBL/GenBank/DDBJ databases">
        <authorList>
            <person name="Otto D Thomas"/>
            <person name="Naeem Raeece"/>
        </authorList>
    </citation>
    <scope>NUCLEOTIDE SEQUENCE</scope>
</reference>
<keyword evidence="5" id="KW-0809">Transit peptide</keyword>
<evidence type="ECO:0000256" key="1">
    <source>
        <dbReference type="ARBA" id="ARBA00004141"/>
    </source>
</evidence>
<feature type="transmembrane region" description="Helical" evidence="10">
    <location>
        <begin position="1076"/>
        <end position="1099"/>
    </location>
</feature>
<dbReference type="GO" id="GO:0045016">
    <property type="term" value="P:mitochondrial magnesium ion transmembrane transport"/>
    <property type="evidence" value="ECO:0007669"/>
    <property type="project" value="TreeGrafter"/>
</dbReference>
<feature type="region of interest" description="Disordered" evidence="9">
    <location>
        <begin position="181"/>
        <end position="227"/>
    </location>
</feature>
<feature type="region of interest" description="Disordered" evidence="9">
    <location>
        <begin position="511"/>
        <end position="574"/>
    </location>
</feature>
<feature type="compositionally biased region" description="Low complexity" evidence="9">
    <location>
        <begin position="272"/>
        <end position="288"/>
    </location>
</feature>
<dbReference type="VEuPathDB" id="CryptoDB:Cvel_4707"/>
<evidence type="ECO:0000256" key="7">
    <source>
        <dbReference type="ARBA" id="ARBA00023065"/>
    </source>
</evidence>
<organism evidence="11">
    <name type="scientific">Chromera velia CCMP2878</name>
    <dbReference type="NCBI Taxonomy" id="1169474"/>
    <lineage>
        <taxon>Eukaryota</taxon>
        <taxon>Sar</taxon>
        <taxon>Alveolata</taxon>
        <taxon>Colpodellida</taxon>
        <taxon>Chromeraceae</taxon>
        <taxon>Chromera</taxon>
    </lineage>
</organism>
<keyword evidence="4" id="KW-0460">Magnesium</keyword>
<evidence type="ECO:0008006" key="12">
    <source>
        <dbReference type="Google" id="ProtNLM"/>
    </source>
</evidence>
<feature type="compositionally biased region" description="Basic and acidic residues" evidence="9">
    <location>
        <begin position="471"/>
        <end position="480"/>
    </location>
</feature>
<evidence type="ECO:0000256" key="10">
    <source>
        <dbReference type="SAM" id="Phobius"/>
    </source>
</evidence>
<keyword evidence="8 10" id="KW-0472">Membrane</keyword>
<feature type="region of interest" description="Disordered" evidence="9">
    <location>
        <begin position="339"/>
        <end position="377"/>
    </location>
</feature>
<evidence type="ECO:0000256" key="9">
    <source>
        <dbReference type="SAM" id="MobiDB-lite"/>
    </source>
</evidence>
<feature type="region of interest" description="Disordered" evidence="9">
    <location>
        <begin position="248"/>
        <end position="300"/>
    </location>
</feature>
<feature type="compositionally biased region" description="Acidic residues" evidence="9">
    <location>
        <begin position="696"/>
        <end position="721"/>
    </location>
</feature>
<gene>
    <name evidence="11" type="ORF">Cvel_4707</name>
</gene>